<feature type="compositionally biased region" description="Basic and acidic residues" evidence="1">
    <location>
        <begin position="253"/>
        <end position="276"/>
    </location>
</feature>
<feature type="compositionally biased region" description="Acidic residues" evidence="1">
    <location>
        <begin position="330"/>
        <end position="346"/>
    </location>
</feature>
<feature type="compositionally biased region" description="Basic and acidic residues" evidence="1">
    <location>
        <begin position="534"/>
        <end position="565"/>
    </location>
</feature>
<accession>A0A0F7UZB2</accession>
<feature type="compositionally biased region" description="Basic and acidic residues" evidence="1">
    <location>
        <begin position="347"/>
        <end position="376"/>
    </location>
</feature>
<name>A0A0F7UZB2_TOXGV</name>
<feature type="region of interest" description="Disordered" evidence="1">
    <location>
        <begin position="497"/>
        <end position="565"/>
    </location>
</feature>
<feature type="region of interest" description="Disordered" evidence="1">
    <location>
        <begin position="839"/>
        <end position="949"/>
    </location>
</feature>
<feature type="compositionally biased region" description="Pro residues" evidence="1">
    <location>
        <begin position="920"/>
        <end position="949"/>
    </location>
</feature>
<feature type="compositionally biased region" description="Basic and acidic residues" evidence="1">
    <location>
        <begin position="164"/>
        <end position="209"/>
    </location>
</feature>
<dbReference type="AlphaFoldDB" id="A0A0F7UZB2"/>
<proteinExistence type="predicted"/>
<feature type="compositionally biased region" description="Basic and acidic residues" evidence="1">
    <location>
        <begin position="512"/>
        <end position="523"/>
    </location>
</feature>
<feature type="compositionally biased region" description="Basic and acidic residues" evidence="1">
    <location>
        <begin position="839"/>
        <end position="865"/>
    </location>
</feature>
<dbReference type="EMBL" id="LN714495">
    <property type="protein sequence ID" value="CEL73305.1"/>
    <property type="molecule type" value="Genomic_DNA"/>
</dbReference>
<reference evidence="2" key="1">
    <citation type="journal article" date="2015" name="PLoS ONE">
        <title>Comprehensive Evaluation of Toxoplasma gondii VEG and Neospora caninum LIV Genomes with Tachyzoite Stage Transcriptome and Proteome Defines Novel Transcript Features.</title>
        <authorList>
            <person name="Ramaprasad A."/>
            <person name="Mourier T."/>
            <person name="Naeem R."/>
            <person name="Malas T.B."/>
            <person name="Moussa E."/>
            <person name="Panigrahi A."/>
            <person name="Vermont S.J."/>
            <person name="Otto T.D."/>
            <person name="Wastling J."/>
            <person name="Pain A."/>
        </authorList>
    </citation>
    <scope>NUCLEOTIDE SEQUENCE</scope>
    <source>
        <strain evidence="2">VEG</strain>
    </source>
</reference>
<feature type="compositionally biased region" description="Basic and acidic residues" evidence="1">
    <location>
        <begin position="384"/>
        <end position="401"/>
    </location>
</feature>
<organism evidence="2">
    <name type="scientific">Toxoplasma gondii (strain ATCC 50861 / VEG)</name>
    <dbReference type="NCBI Taxonomy" id="432359"/>
    <lineage>
        <taxon>Eukaryota</taxon>
        <taxon>Sar</taxon>
        <taxon>Alveolata</taxon>
        <taxon>Apicomplexa</taxon>
        <taxon>Conoidasida</taxon>
        <taxon>Coccidia</taxon>
        <taxon>Eucoccidiorida</taxon>
        <taxon>Eimeriorina</taxon>
        <taxon>Sarcocystidae</taxon>
        <taxon>Toxoplasma</taxon>
    </lineage>
</organism>
<feature type="compositionally biased region" description="Basic and acidic residues" evidence="1">
    <location>
        <begin position="283"/>
        <end position="329"/>
    </location>
</feature>
<feature type="compositionally biased region" description="Pro residues" evidence="1">
    <location>
        <begin position="967"/>
        <end position="976"/>
    </location>
</feature>
<evidence type="ECO:0000256" key="1">
    <source>
        <dbReference type="SAM" id="MobiDB-lite"/>
    </source>
</evidence>
<dbReference type="InterPro" id="IPR051144">
    <property type="entry name" value="Formin_homology_domain"/>
</dbReference>
<feature type="compositionally biased region" description="Acidic residues" evidence="1">
    <location>
        <begin position="402"/>
        <end position="458"/>
    </location>
</feature>
<evidence type="ECO:0000313" key="2">
    <source>
        <dbReference type="EMBL" id="CEL73305.1"/>
    </source>
</evidence>
<protein>
    <submittedName>
        <fullName evidence="2">Uncharacterized protein</fullName>
    </submittedName>
</protein>
<gene>
    <name evidence="2" type="ORF">BN1205_092240</name>
</gene>
<dbReference type="PANTHER" id="PTHR45733">
    <property type="entry name" value="FORMIN-J"/>
    <property type="match status" value="1"/>
</dbReference>
<sequence>MAGSSEPGVAVSCVGSTVGKADLSRRKNRSSCAASFAVVALLLLNALHSAQRVFAEDASVVGALKAAEAPLVTPSSSLRVKAPSLFSEDKNELSTAQGLADKNTLPQDANDQTRKQVVTKETPASTVPRDTVQTKVGEADTNSQKAETSKAGGKAEVSEEPEQPGEKERTPEVETAKEETGGTPAQEKKGIQSGERIEHEDSEKEKQPTDESTPGAGTDIGGKTRETQTQTRTEVEKQSDGKLSSVTEMSEGEEAKEQQKEQGDGRGERKEGKKETNTTSSVADDRSSPSSQEEEKPSKPGIQSEKENGGKAPEDRSKESEDSGRPRDNSDDEDSDDDPPEDDSEDTDPRVGDPRKEKPRVDEPEEEKHHKGHPENDGPDEDDSGKAKPREDSSDDAGPREDDSDDPDPLDGDSDDSDPHEDDSDDPDPLDGDSYEDRFEDDSDENEFGEFAFGEDDLDYGALYYEDDADREEAVEHGFFSVVDTAEQVKQDKIKFAERRRSDEEAEETQIENEREDRPHVSETSEGFLGKGAARKEEREESEKAGNTEEENKREMKGEGKTDEEKPQRNRSFYLYIHTFINIYIYIYIYSSMHFRTRIRLPITDIGSCTSVFMLLHKYICIRESNVLNTARLRICNPLQTYLEQNREESFFRISEIGGVRSPWSFFSERSGFSLFPAKTFSFPVAFLCRLCATERLLSRRKTCSVYAFRFPRPCFVQTPPPQMPPCWRVAVIGDSAGISASFPDLTTNDLLELFEFTNKTGIQMRRWPGILRHFLRRPFPGFVYTMAFEEFIPSGSEMVPPFAGVSPLDVREKCEGSGLTVSEVVNGEEEILERKARCEARRQGETDAREEPSGGADWQERKEQGGGQAEMKNAAGAALRCGADIEPMTTSPGSEEEESGGDWKSDLSVFPLQRRRPRPPVYYPVPVYPSPPYPMPPPGRTYPPYPYPLPSPYPYPVPSPSYPPIPLPVLPPTQYPPRERFPMYPPTQ</sequence>
<feature type="region of interest" description="Disordered" evidence="1">
    <location>
        <begin position="967"/>
        <end position="989"/>
    </location>
</feature>
<feature type="region of interest" description="Disordered" evidence="1">
    <location>
        <begin position="89"/>
        <end position="458"/>
    </location>
</feature>